<dbReference type="STRING" id="159449.B4N89_13840"/>
<protein>
    <recommendedName>
        <fullName evidence="5">Maleylpyruvate isomerase family mycothiol-dependent enzyme</fullName>
    </recommendedName>
</protein>
<dbReference type="RefSeq" id="WP_078976142.1">
    <property type="nucleotide sequence ID" value="NZ_MWQN01000001.1"/>
</dbReference>
<dbReference type="InterPro" id="IPR034660">
    <property type="entry name" value="DinB/YfiT-like"/>
</dbReference>
<reference evidence="3 4" key="1">
    <citation type="submission" date="2017-03" db="EMBL/GenBank/DDBJ databases">
        <title>Draft genome sequence of Streptomyces scabrisporus NF3, endophyte isolated from Amphipterygium adstringens.</title>
        <authorList>
            <person name="Vazquez M."/>
            <person name="Ceapa C.D."/>
            <person name="Rodriguez Luna D."/>
            <person name="Sanchez Esquivel S."/>
        </authorList>
    </citation>
    <scope>NUCLEOTIDE SEQUENCE [LARGE SCALE GENOMIC DNA]</scope>
    <source>
        <strain evidence="3 4">NF3</strain>
    </source>
</reference>
<dbReference type="OrthoDB" id="8481083at2"/>
<dbReference type="GO" id="GO:0046872">
    <property type="term" value="F:metal ion binding"/>
    <property type="evidence" value="ECO:0007669"/>
    <property type="project" value="InterPro"/>
</dbReference>
<feature type="domain" description="Bacterial SCP orthologue" evidence="2">
    <location>
        <begin position="168"/>
        <end position="260"/>
    </location>
</feature>
<dbReference type="Pfam" id="PF11716">
    <property type="entry name" value="MDMPI_N"/>
    <property type="match status" value="1"/>
</dbReference>
<accession>A0A1T3NYT7</accession>
<evidence type="ECO:0000259" key="1">
    <source>
        <dbReference type="Pfam" id="PF11716"/>
    </source>
</evidence>
<feature type="domain" description="Mycothiol-dependent maleylpyruvate isomerase metal-binding" evidence="1">
    <location>
        <begin position="24"/>
        <end position="158"/>
    </location>
</feature>
<dbReference type="AlphaFoldDB" id="A0A1T3NYT7"/>
<dbReference type="Proteomes" id="UP000190037">
    <property type="component" value="Unassembled WGS sequence"/>
</dbReference>
<dbReference type="InterPro" id="IPR024344">
    <property type="entry name" value="MDMPI_metal-binding"/>
</dbReference>
<evidence type="ECO:0008006" key="5">
    <source>
        <dbReference type="Google" id="ProtNLM"/>
    </source>
</evidence>
<proteinExistence type="predicted"/>
<evidence type="ECO:0000313" key="4">
    <source>
        <dbReference type="Proteomes" id="UP000190037"/>
    </source>
</evidence>
<dbReference type="SUPFAM" id="SSF109854">
    <property type="entry name" value="DinB/YfiT-like putative metalloenzymes"/>
    <property type="match status" value="1"/>
</dbReference>
<organism evidence="3 4">
    <name type="scientific">Embleya scabrispora</name>
    <dbReference type="NCBI Taxonomy" id="159449"/>
    <lineage>
        <taxon>Bacteria</taxon>
        <taxon>Bacillati</taxon>
        <taxon>Actinomycetota</taxon>
        <taxon>Actinomycetes</taxon>
        <taxon>Kitasatosporales</taxon>
        <taxon>Streptomycetaceae</taxon>
        <taxon>Embleya</taxon>
    </lineage>
</organism>
<dbReference type="EMBL" id="MWQN01000001">
    <property type="protein sequence ID" value="OPC81872.1"/>
    <property type="molecule type" value="Genomic_DNA"/>
</dbReference>
<dbReference type="Pfam" id="PF17844">
    <property type="entry name" value="SCP_3"/>
    <property type="match status" value="1"/>
</dbReference>
<dbReference type="NCBIfam" id="TIGR03083">
    <property type="entry name" value="maleylpyruvate isomerase family mycothiol-dependent enzyme"/>
    <property type="match status" value="1"/>
</dbReference>
<dbReference type="InterPro" id="IPR017517">
    <property type="entry name" value="Maleyloyr_isom"/>
</dbReference>
<comment type="caution">
    <text evidence="3">The sequence shown here is derived from an EMBL/GenBank/DDBJ whole genome shotgun (WGS) entry which is preliminary data.</text>
</comment>
<name>A0A1T3NYT7_9ACTN</name>
<sequence>MTNRPAAPRPRKVDPAKVRTALIAEWRAMAEVTARLTPEQLAAPSGLTGWSTANLVGHLAASVEAVPRWLAEPVPTGPPITVEQWANGTSAYASVISAIADDMAEAGRTPADCVDAAIAALDGVPDTRTTITRIGPMRLPDMLVTRLVEGVVHSDDLERATGEPFPHDRHALGTVVRALADALAVRAPGHAVEVRVPPFAVVQCVTGPRHTRGVPPNVVETDPRTWLRLATGRLTWADAVDDGRVLASGERSDLSGYLPLMG</sequence>
<gene>
    <name evidence="3" type="ORF">B4N89_13840</name>
</gene>
<dbReference type="Gene3D" id="3.30.1050.40">
    <property type="match status" value="1"/>
</dbReference>
<evidence type="ECO:0000313" key="3">
    <source>
        <dbReference type="EMBL" id="OPC81872.1"/>
    </source>
</evidence>
<dbReference type="InterPro" id="IPR041629">
    <property type="entry name" value="SCP_3"/>
</dbReference>
<keyword evidence="4" id="KW-1185">Reference proteome</keyword>
<evidence type="ECO:0000259" key="2">
    <source>
        <dbReference type="Pfam" id="PF17844"/>
    </source>
</evidence>